<name>A0ABT1PF51_9ACTN</name>
<organism evidence="2 3">
    <name type="scientific">Streptantibioticus rubrisoli</name>
    <dbReference type="NCBI Taxonomy" id="1387313"/>
    <lineage>
        <taxon>Bacteria</taxon>
        <taxon>Bacillati</taxon>
        <taxon>Actinomycetota</taxon>
        <taxon>Actinomycetes</taxon>
        <taxon>Kitasatosporales</taxon>
        <taxon>Streptomycetaceae</taxon>
        <taxon>Streptantibioticus</taxon>
    </lineage>
</organism>
<dbReference type="RefSeq" id="WP_255929549.1">
    <property type="nucleotide sequence ID" value="NZ_JANFNH010000022.1"/>
</dbReference>
<dbReference type="Proteomes" id="UP001206206">
    <property type="component" value="Unassembled WGS sequence"/>
</dbReference>
<proteinExistence type="predicted"/>
<sequence length="66" mass="6166">MPPVTGPVVGPLGTSGMSGALPADGKPGNGTLPGGGPPTTPSPAAPPSRPPNGSEEEADEPAPGKT</sequence>
<feature type="compositionally biased region" description="Low complexity" evidence="1">
    <location>
        <begin position="1"/>
        <end position="15"/>
    </location>
</feature>
<gene>
    <name evidence="2" type="ORF">NON19_18690</name>
</gene>
<dbReference type="EMBL" id="JANFNH010000022">
    <property type="protein sequence ID" value="MCQ4043997.1"/>
    <property type="molecule type" value="Genomic_DNA"/>
</dbReference>
<keyword evidence="3" id="KW-1185">Reference proteome</keyword>
<evidence type="ECO:0000313" key="2">
    <source>
        <dbReference type="EMBL" id="MCQ4043997.1"/>
    </source>
</evidence>
<reference evidence="2 3" key="1">
    <citation type="submission" date="2022-06" db="EMBL/GenBank/DDBJ databases">
        <title>Draft genome sequence of type strain Streptomyces rubrisoli DSM 42083.</title>
        <authorList>
            <person name="Duangmal K."/>
            <person name="Klaysubun C."/>
        </authorList>
    </citation>
    <scope>NUCLEOTIDE SEQUENCE [LARGE SCALE GENOMIC DNA]</scope>
    <source>
        <strain evidence="2 3">DSM 42083</strain>
    </source>
</reference>
<feature type="compositionally biased region" description="Pro residues" evidence="1">
    <location>
        <begin position="35"/>
        <end position="50"/>
    </location>
</feature>
<accession>A0ABT1PF51</accession>
<evidence type="ECO:0000313" key="3">
    <source>
        <dbReference type="Proteomes" id="UP001206206"/>
    </source>
</evidence>
<protein>
    <submittedName>
        <fullName evidence="2">Uncharacterized protein</fullName>
    </submittedName>
</protein>
<evidence type="ECO:0000256" key="1">
    <source>
        <dbReference type="SAM" id="MobiDB-lite"/>
    </source>
</evidence>
<feature type="region of interest" description="Disordered" evidence="1">
    <location>
        <begin position="1"/>
        <end position="66"/>
    </location>
</feature>
<comment type="caution">
    <text evidence="2">The sequence shown here is derived from an EMBL/GenBank/DDBJ whole genome shotgun (WGS) entry which is preliminary data.</text>
</comment>